<reference evidence="2" key="1">
    <citation type="submission" date="2015-07" db="EMBL/GenBank/DDBJ databases">
        <title>MeaNS - Measles Nucleotide Surveillance Program.</title>
        <authorList>
            <person name="Tran T."/>
            <person name="Druce J."/>
        </authorList>
    </citation>
    <scope>NUCLEOTIDE SEQUENCE</scope>
    <source>
        <strain evidence="2">UCB-OBI-ISO-001</strain>
        <tissue evidence="2">Gonad</tissue>
    </source>
</reference>
<dbReference type="AlphaFoldDB" id="A0A0L8HU06"/>
<proteinExistence type="predicted"/>
<dbReference type="EMBL" id="KQ417298">
    <property type="protein sequence ID" value="KOF92672.1"/>
    <property type="molecule type" value="Genomic_DNA"/>
</dbReference>
<keyword evidence="1" id="KW-0812">Transmembrane</keyword>
<evidence type="ECO:0000256" key="1">
    <source>
        <dbReference type="SAM" id="Phobius"/>
    </source>
</evidence>
<sequence>MVYICVRVYIMHICMCSCFNVCLRRVCISVFLYIYNIVCLQLDVGCIDVFMYVIECVSVCLCK</sequence>
<accession>A0A0L8HU06</accession>
<gene>
    <name evidence="2" type="ORF">OCBIM_22006114mg</name>
</gene>
<protein>
    <submittedName>
        <fullName evidence="2">Uncharacterized protein</fullName>
    </submittedName>
</protein>
<keyword evidence="1" id="KW-1133">Transmembrane helix</keyword>
<evidence type="ECO:0000313" key="2">
    <source>
        <dbReference type="EMBL" id="KOF92672.1"/>
    </source>
</evidence>
<feature type="transmembrane region" description="Helical" evidence="1">
    <location>
        <begin position="30"/>
        <end position="54"/>
    </location>
</feature>
<keyword evidence="1" id="KW-0472">Membrane</keyword>
<organism evidence="2">
    <name type="scientific">Octopus bimaculoides</name>
    <name type="common">California two-spotted octopus</name>
    <dbReference type="NCBI Taxonomy" id="37653"/>
    <lineage>
        <taxon>Eukaryota</taxon>
        <taxon>Metazoa</taxon>
        <taxon>Spiralia</taxon>
        <taxon>Lophotrochozoa</taxon>
        <taxon>Mollusca</taxon>
        <taxon>Cephalopoda</taxon>
        <taxon>Coleoidea</taxon>
        <taxon>Octopodiformes</taxon>
        <taxon>Octopoda</taxon>
        <taxon>Incirrata</taxon>
        <taxon>Octopodidae</taxon>
        <taxon>Octopus</taxon>
    </lineage>
</organism>
<name>A0A0L8HU06_OCTBM</name>